<comment type="caution">
    <text evidence="1">The sequence shown here is derived from an EMBL/GenBank/DDBJ whole genome shotgun (WGS) entry which is preliminary data.</text>
</comment>
<organism evidence="1 2">
    <name type="scientific">Vibrio genomosp. F10 str. ZF-129</name>
    <dbReference type="NCBI Taxonomy" id="1187848"/>
    <lineage>
        <taxon>Bacteria</taxon>
        <taxon>Pseudomonadati</taxon>
        <taxon>Pseudomonadota</taxon>
        <taxon>Gammaproteobacteria</taxon>
        <taxon>Vibrionales</taxon>
        <taxon>Vibrionaceae</taxon>
        <taxon>Vibrio</taxon>
    </lineage>
</organism>
<name>A0A1E5BIJ8_9VIBR</name>
<dbReference type="STRING" id="1187848.A1QO_03875"/>
<gene>
    <name evidence="1" type="ORF">A1QO_03875</name>
</gene>
<dbReference type="AlphaFoldDB" id="A0A1E5BIJ8"/>
<protein>
    <submittedName>
        <fullName evidence="1">Uncharacterized protein</fullName>
    </submittedName>
</protein>
<dbReference type="RefSeq" id="WP_017041727.1">
    <property type="nucleotide sequence ID" value="NZ_AJYQ02000020.1"/>
</dbReference>
<dbReference type="EMBL" id="AJYQ02000020">
    <property type="protein sequence ID" value="OEE37251.1"/>
    <property type="molecule type" value="Genomic_DNA"/>
</dbReference>
<sequence>MNTETFKSKPISPANLRHGGIYLFKENLLNNQNNQIQARCNISSNNDEYWFTNKIGEEVTGTALQIFEN</sequence>
<dbReference type="Proteomes" id="UP000094741">
    <property type="component" value="Unassembled WGS sequence"/>
</dbReference>
<accession>A0A1E5BIJ8</accession>
<evidence type="ECO:0000313" key="1">
    <source>
        <dbReference type="EMBL" id="OEE37251.1"/>
    </source>
</evidence>
<proteinExistence type="predicted"/>
<evidence type="ECO:0000313" key="2">
    <source>
        <dbReference type="Proteomes" id="UP000094741"/>
    </source>
</evidence>
<reference evidence="1 2" key="1">
    <citation type="journal article" date="2012" name="Science">
        <title>Ecological populations of bacteria act as socially cohesive units of antibiotic production and resistance.</title>
        <authorList>
            <person name="Cordero O.X."/>
            <person name="Wildschutte H."/>
            <person name="Kirkup B."/>
            <person name="Proehl S."/>
            <person name="Ngo L."/>
            <person name="Hussain F."/>
            <person name="Le Roux F."/>
            <person name="Mincer T."/>
            <person name="Polz M.F."/>
        </authorList>
    </citation>
    <scope>NUCLEOTIDE SEQUENCE [LARGE SCALE GENOMIC DNA]</scope>
    <source>
        <strain evidence="1 2">ZF-129</strain>
    </source>
</reference>